<reference evidence="2" key="1">
    <citation type="submission" date="2020-07" db="EMBL/GenBank/DDBJ databases">
        <title>The High-quality genome of the commercially important snow crab, Chionoecetes opilio.</title>
        <authorList>
            <person name="Jeong J.-H."/>
            <person name="Ryu S."/>
        </authorList>
    </citation>
    <scope>NUCLEOTIDE SEQUENCE</scope>
    <source>
        <strain evidence="2">MADBK_172401_WGS</strain>
        <tissue evidence="2">Digestive gland</tissue>
    </source>
</reference>
<evidence type="ECO:0000256" key="1">
    <source>
        <dbReference type="SAM" id="MobiDB-lite"/>
    </source>
</evidence>
<sequence length="360" mass="40932">MKAFALAELVTYIKENSDSVMHPVFRLADLMKIYTFRLTQMGIDVEKHPNSTRLKEILLNMVPGLIAHSEGIYVLMMFEEGVGEGIRAACNQRIEADAMILAKAAAIVRRDMFQTHYNFSGSFEETFQDDVVPEKLKALVNMILQGPNIKDQTKNDNKSTGLTIAQLMMFNSVKHQRRHQDTSLAILSQDHFTMAVSKEAPRTQVTSHNLHLPVPETQRHADLPEICYRTFLIILPIIQHQWLPVTHQRQGLPVLPHLQLPHARTAADVSTWADPTDSEGNAEDMDYPTTSSLDVHITKTLQSTWQHLARTPPQVCCSPLDGKDAERLSWRLSWDHVRDSGCGLSQDHCISLRQSYWEYQ</sequence>
<dbReference type="AlphaFoldDB" id="A0A8J4YKH6"/>
<accession>A0A8J4YKH6</accession>
<feature type="compositionally biased region" description="Acidic residues" evidence="1">
    <location>
        <begin position="276"/>
        <end position="286"/>
    </location>
</feature>
<gene>
    <name evidence="2" type="ORF">GWK47_004831</name>
</gene>
<protein>
    <submittedName>
        <fullName evidence="2">Uncharacterized protein</fullName>
    </submittedName>
</protein>
<dbReference type="EMBL" id="JACEEZ010006048">
    <property type="protein sequence ID" value="KAG0725079.1"/>
    <property type="molecule type" value="Genomic_DNA"/>
</dbReference>
<feature type="region of interest" description="Disordered" evidence="1">
    <location>
        <begin position="269"/>
        <end position="289"/>
    </location>
</feature>
<organism evidence="2 3">
    <name type="scientific">Chionoecetes opilio</name>
    <name type="common">Atlantic snow crab</name>
    <name type="synonym">Cancer opilio</name>
    <dbReference type="NCBI Taxonomy" id="41210"/>
    <lineage>
        <taxon>Eukaryota</taxon>
        <taxon>Metazoa</taxon>
        <taxon>Ecdysozoa</taxon>
        <taxon>Arthropoda</taxon>
        <taxon>Crustacea</taxon>
        <taxon>Multicrustacea</taxon>
        <taxon>Malacostraca</taxon>
        <taxon>Eumalacostraca</taxon>
        <taxon>Eucarida</taxon>
        <taxon>Decapoda</taxon>
        <taxon>Pleocyemata</taxon>
        <taxon>Brachyura</taxon>
        <taxon>Eubrachyura</taxon>
        <taxon>Majoidea</taxon>
        <taxon>Majidae</taxon>
        <taxon>Chionoecetes</taxon>
    </lineage>
</organism>
<evidence type="ECO:0000313" key="2">
    <source>
        <dbReference type="EMBL" id="KAG0725079.1"/>
    </source>
</evidence>
<dbReference type="PANTHER" id="PTHR47018">
    <property type="entry name" value="CXC DOMAIN-CONTAINING PROTEIN-RELATED"/>
    <property type="match status" value="1"/>
</dbReference>
<dbReference type="Proteomes" id="UP000770661">
    <property type="component" value="Unassembled WGS sequence"/>
</dbReference>
<proteinExistence type="predicted"/>
<name>A0A8J4YKH6_CHIOP</name>
<keyword evidence="3" id="KW-1185">Reference proteome</keyword>
<evidence type="ECO:0000313" key="3">
    <source>
        <dbReference type="Proteomes" id="UP000770661"/>
    </source>
</evidence>
<comment type="caution">
    <text evidence="2">The sequence shown here is derived from an EMBL/GenBank/DDBJ whole genome shotgun (WGS) entry which is preliminary data.</text>
</comment>